<proteinExistence type="predicted"/>
<keyword evidence="4" id="KW-1185">Reference proteome</keyword>
<comment type="caution">
    <text evidence="3">The sequence shown here is derived from an EMBL/GenBank/DDBJ whole genome shotgun (WGS) entry which is preliminary data.</text>
</comment>
<feature type="region of interest" description="Disordered" evidence="1">
    <location>
        <begin position="1"/>
        <end position="32"/>
    </location>
</feature>
<gene>
    <name evidence="3" type="ORF">E4U42_006555</name>
</gene>
<evidence type="ECO:0000256" key="1">
    <source>
        <dbReference type="SAM" id="MobiDB-lite"/>
    </source>
</evidence>
<name>A0A8K0NJ78_9HYPO</name>
<feature type="transmembrane region" description="Helical" evidence="2">
    <location>
        <begin position="44"/>
        <end position="64"/>
    </location>
</feature>
<feature type="non-terminal residue" evidence="3">
    <location>
        <position position="80"/>
    </location>
</feature>
<keyword evidence="2" id="KW-0472">Membrane</keyword>
<keyword evidence="2" id="KW-0812">Transmembrane</keyword>
<reference evidence="3" key="1">
    <citation type="journal article" date="2020" name="bioRxiv">
        <title>Whole genome comparisons of ergot fungi reveals the divergence and evolution of species within the genus Claviceps are the result of varying mechanisms driving genome evolution and host range expansion.</title>
        <authorList>
            <person name="Wyka S.A."/>
            <person name="Mondo S.J."/>
            <person name="Liu M."/>
            <person name="Dettman J."/>
            <person name="Nalam V."/>
            <person name="Broders K.D."/>
        </authorList>
    </citation>
    <scope>NUCLEOTIDE SEQUENCE</scope>
    <source>
        <strain evidence="3">CCC 489</strain>
    </source>
</reference>
<organism evidence="3 4">
    <name type="scientific">Claviceps africana</name>
    <dbReference type="NCBI Taxonomy" id="83212"/>
    <lineage>
        <taxon>Eukaryota</taxon>
        <taxon>Fungi</taxon>
        <taxon>Dikarya</taxon>
        <taxon>Ascomycota</taxon>
        <taxon>Pezizomycotina</taxon>
        <taxon>Sordariomycetes</taxon>
        <taxon>Hypocreomycetidae</taxon>
        <taxon>Hypocreales</taxon>
        <taxon>Clavicipitaceae</taxon>
        <taxon>Claviceps</taxon>
    </lineage>
</organism>
<accession>A0A8K0NJ78</accession>
<dbReference type="AlphaFoldDB" id="A0A8K0NJ78"/>
<dbReference type="Proteomes" id="UP000811619">
    <property type="component" value="Unassembled WGS sequence"/>
</dbReference>
<sequence>MALLRPGSSSWIATTPRLRTRRPSPTTAEFSVTTLPPSTAPLRILLLARLLLALAALLLGHALWTTSAGTPVHAASLLGR</sequence>
<keyword evidence="2" id="KW-1133">Transmembrane helix</keyword>
<evidence type="ECO:0000256" key="2">
    <source>
        <dbReference type="SAM" id="Phobius"/>
    </source>
</evidence>
<evidence type="ECO:0000313" key="4">
    <source>
        <dbReference type="Proteomes" id="UP000811619"/>
    </source>
</evidence>
<protein>
    <submittedName>
        <fullName evidence="3">Uncharacterized protein</fullName>
    </submittedName>
</protein>
<evidence type="ECO:0000313" key="3">
    <source>
        <dbReference type="EMBL" id="KAG5919303.1"/>
    </source>
</evidence>
<dbReference type="EMBL" id="SRPY01000678">
    <property type="protein sequence ID" value="KAG5919303.1"/>
    <property type="molecule type" value="Genomic_DNA"/>
</dbReference>